<feature type="region of interest" description="Disordered" evidence="1">
    <location>
        <begin position="23"/>
        <end position="48"/>
    </location>
</feature>
<dbReference type="AlphaFoldDB" id="A0A6G1K960"/>
<evidence type="ECO:0000256" key="1">
    <source>
        <dbReference type="SAM" id="MobiDB-lite"/>
    </source>
</evidence>
<proteinExistence type="predicted"/>
<protein>
    <submittedName>
        <fullName evidence="2">Uncharacterized protein</fullName>
    </submittedName>
</protein>
<name>A0A6G1K960_9PLEO</name>
<accession>A0A6G1K960</accession>
<reference evidence="2" key="1">
    <citation type="journal article" date="2020" name="Stud. Mycol.">
        <title>101 Dothideomycetes genomes: a test case for predicting lifestyles and emergence of pathogens.</title>
        <authorList>
            <person name="Haridas S."/>
            <person name="Albert R."/>
            <person name="Binder M."/>
            <person name="Bloem J."/>
            <person name="Labutti K."/>
            <person name="Salamov A."/>
            <person name="Andreopoulos B."/>
            <person name="Baker S."/>
            <person name="Barry K."/>
            <person name="Bills G."/>
            <person name="Bluhm B."/>
            <person name="Cannon C."/>
            <person name="Castanera R."/>
            <person name="Culley D."/>
            <person name="Daum C."/>
            <person name="Ezra D."/>
            <person name="Gonzalez J."/>
            <person name="Henrissat B."/>
            <person name="Kuo A."/>
            <person name="Liang C."/>
            <person name="Lipzen A."/>
            <person name="Lutzoni F."/>
            <person name="Magnuson J."/>
            <person name="Mondo S."/>
            <person name="Nolan M."/>
            <person name="Ohm R."/>
            <person name="Pangilinan J."/>
            <person name="Park H.-J."/>
            <person name="Ramirez L."/>
            <person name="Alfaro M."/>
            <person name="Sun H."/>
            <person name="Tritt A."/>
            <person name="Yoshinaga Y."/>
            <person name="Zwiers L.-H."/>
            <person name="Turgeon B."/>
            <person name="Goodwin S."/>
            <person name="Spatafora J."/>
            <person name="Crous P."/>
            <person name="Grigoriev I."/>
        </authorList>
    </citation>
    <scope>NUCLEOTIDE SEQUENCE</scope>
    <source>
        <strain evidence="2">CBS 279.74</strain>
    </source>
</reference>
<keyword evidence="3" id="KW-1185">Reference proteome</keyword>
<dbReference type="EMBL" id="MU005771">
    <property type="protein sequence ID" value="KAF2709002.1"/>
    <property type="molecule type" value="Genomic_DNA"/>
</dbReference>
<organism evidence="2 3">
    <name type="scientific">Pleomassaria siparia CBS 279.74</name>
    <dbReference type="NCBI Taxonomy" id="1314801"/>
    <lineage>
        <taxon>Eukaryota</taxon>
        <taxon>Fungi</taxon>
        <taxon>Dikarya</taxon>
        <taxon>Ascomycota</taxon>
        <taxon>Pezizomycotina</taxon>
        <taxon>Dothideomycetes</taxon>
        <taxon>Pleosporomycetidae</taxon>
        <taxon>Pleosporales</taxon>
        <taxon>Pleomassariaceae</taxon>
        <taxon>Pleomassaria</taxon>
    </lineage>
</organism>
<dbReference type="Proteomes" id="UP000799428">
    <property type="component" value="Unassembled WGS sequence"/>
</dbReference>
<sequence length="72" mass="7907">MMKERALLLQGAARHCKALQDTNLSNDGHFSKGHGRGSLHMAGRRGQVDPIRLVRATQRRRSGQVSVCRNGG</sequence>
<evidence type="ECO:0000313" key="2">
    <source>
        <dbReference type="EMBL" id="KAF2709002.1"/>
    </source>
</evidence>
<gene>
    <name evidence="2" type="ORF">K504DRAFT_468219</name>
</gene>
<evidence type="ECO:0000313" key="3">
    <source>
        <dbReference type="Proteomes" id="UP000799428"/>
    </source>
</evidence>